<proteinExistence type="predicted"/>
<reference evidence="3 4" key="1">
    <citation type="submission" date="2017-06" db="EMBL/GenBank/DDBJ databases">
        <title>Draft genome sequence of a variant of Elsinoe murrayae.</title>
        <authorList>
            <person name="Cheng Q."/>
        </authorList>
    </citation>
    <scope>NUCLEOTIDE SEQUENCE [LARGE SCALE GENOMIC DNA]</scope>
    <source>
        <strain evidence="3 4">CQ-2017a</strain>
    </source>
</reference>
<protein>
    <submittedName>
        <fullName evidence="3">FACT complex subunit spt16</fullName>
    </submittedName>
</protein>
<dbReference type="PROSITE" id="PS50053">
    <property type="entry name" value="UBIQUITIN_2"/>
    <property type="match status" value="1"/>
</dbReference>
<organism evidence="3 4">
    <name type="scientific">Sphaceloma murrayae</name>
    <dbReference type="NCBI Taxonomy" id="2082308"/>
    <lineage>
        <taxon>Eukaryota</taxon>
        <taxon>Fungi</taxon>
        <taxon>Dikarya</taxon>
        <taxon>Ascomycota</taxon>
        <taxon>Pezizomycotina</taxon>
        <taxon>Dothideomycetes</taxon>
        <taxon>Dothideomycetidae</taxon>
        <taxon>Myriangiales</taxon>
        <taxon>Elsinoaceae</taxon>
        <taxon>Sphaceloma</taxon>
    </lineage>
</organism>
<dbReference type="InParanoid" id="A0A2K1QKW6"/>
<dbReference type="Pfam" id="PF17183">
    <property type="entry name" value="Get5_C"/>
    <property type="match status" value="1"/>
</dbReference>
<dbReference type="InterPro" id="IPR029071">
    <property type="entry name" value="Ubiquitin-like_domsf"/>
</dbReference>
<keyword evidence="4" id="KW-1185">Reference proteome</keyword>
<dbReference type="STRING" id="2082308.A0A2K1QKW6"/>
<sequence length="236" mass="24923">MSEVQFAKAFLATLDRKPAKLSSDFVSDPRNYPSQSPYILPKPSQPFPSRSTPSSAPSSIPITLRPTKSPFTPLSIPASDPSQTTVLDLKTQYAQHAGLDVAKIKILYQKRPVGDLKTVKDLLPAGAEGEVEFSVMVLGAVGAALGEMRAASPGTSVPDPASGVGGAGVGEKMDVDAGPGSEAASAVAEVEKGGKRVEEELKGEAFWGDLRDFLVQRLKDEKEGERLAGMFRGAVR</sequence>
<dbReference type="EMBL" id="NKHZ01000070">
    <property type="protein sequence ID" value="PNS15520.1"/>
    <property type="molecule type" value="Genomic_DNA"/>
</dbReference>
<evidence type="ECO:0000313" key="3">
    <source>
        <dbReference type="EMBL" id="PNS15520.1"/>
    </source>
</evidence>
<gene>
    <name evidence="3" type="ORF">CAC42_779</name>
</gene>
<dbReference type="SUPFAM" id="SSF54236">
    <property type="entry name" value="Ubiquitin-like"/>
    <property type="match status" value="1"/>
</dbReference>
<feature type="domain" description="Ubiquitin-like" evidence="2">
    <location>
        <begin position="60"/>
        <end position="122"/>
    </location>
</feature>
<dbReference type="InterPro" id="IPR049256">
    <property type="entry name" value="Get5_C"/>
</dbReference>
<dbReference type="InterPro" id="IPR024737">
    <property type="entry name" value="Get5_N"/>
</dbReference>
<feature type="region of interest" description="Disordered" evidence="1">
    <location>
        <begin position="152"/>
        <end position="191"/>
    </location>
</feature>
<accession>A0A2K1QKW6</accession>
<dbReference type="OrthoDB" id="5366541at2759"/>
<evidence type="ECO:0000256" key="1">
    <source>
        <dbReference type="SAM" id="MobiDB-lite"/>
    </source>
</evidence>
<dbReference type="Proteomes" id="UP000243797">
    <property type="component" value="Unassembled WGS sequence"/>
</dbReference>
<dbReference type="Gene3D" id="1.10.286.70">
    <property type="entry name" value="Get5 dimerization domain"/>
    <property type="match status" value="1"/>
</dbReference>
<evidence type="ECO:0000313" key="4">
    <source>
        <dbReference type="Proteomes" id="UP000243797"/>
    </source>
</evidence>
<name>A0A2K1QKW6_9PEZI</name>
<feature type="region of interest" description="Disordered" evidence="1">
    <location>
        <begin position="21"/>
        <end position="77"/>
    </location>
</feature>
<dbReference type="Pfam" id="PF12754">
    <property type="entry name" value="Get5_N"/>
    <property type="match status" value="1"/>
</dbReference>
<feature type="compositionally biased region" description="Low complexity" evidence="1">
    <location>
        <begin position="47"/>
        <end position="61"/>
    </location>
</feature>
<evidence type="ECO:0000259" key="2">
    <source>
        <dbReference type="PROSITE" id="PS50053"/>
    </source>
</evidence>
<dbReference type="AlphaFoldDB" id="A0A2K1QKW6"/>
<comment type="caution">
    <text evidence="3">The sequence shown here is derived from an EMBL/GenBank/DDBJ whole genome shotgun (WGS) entry which is preliminary data.</text>
</comment>
<dbReference type="InterPro" id="IPR000626">
    <property type="entry name" value="Ubiquitin-like_dom"/>
</dbReference>